<comment type="caution">
    <text evidence="1">The sequence shown here is derived from an EMBL/GenBank/DDBJ whole genome shotgun (WGS) entry which is preliminary data.</text>
</comment>
<protein>
    <submittedName>
        <fullName evidence="1">Uncharacterized protein</fullName>
    </submittedName>
</protein>
<dbReference type="Proteomes" id="UP000815260">
    <property type="component" value="Chromosome 5A"/>
</dbReference>
<organism evidence="1">
    <name type="scientific">Triticum aestivum</name>
    <name type="common">Wheat</name>
    <dbReference type="NCBI Taxonomy" id="4565"/>
    <lineage>
        <taxon>Eukaryota</taxon>
        <taxon>Viridiplantae</taxon>
        <taxon>Streptophyta</taxon>
        <taxon>Embryophyta</taxon>
        <taxon>Tracheophyta</taxon>
        <taxon>Spermatophyta</taxon>
        <taxon>Magnoliopsida</taxon>
        <taxon>Liliopsida</taxon>
        <taxon>Poales</taxon>
        <taxon>Poaceae</taxon>
        <taxon>BOP clade</taxon>
        <taxon>Pooideae</taxon>
        <taxon>Triticodae</taxon>
        <taxon>Triticeae</taxon>
        <taxon>Triticinae</taxon>
        <taxon>Triticum</taxon>
    </lineage>
</organism>
<gene>
    <name evidence="1" type="ORF">CFC21_066434</name>
</gene>
<evidence type="ECO:0000313" key="1">
    <source>
        <dbReference type="EMBL" id="KAF7059543.1"/>
    </source>
</evidence>
<sequence>MVFTYILLESHAPC</sequence>
<name>A0A9R1H708_WHEAT</name>
<reference evidence="1" key="2">
    <citation type="submission" date="2020-03" db="EMBL/GenBank/DDBJ databases">
        <title>The second near-complete assembly of the hexaploid bread wheat (Triticum aestivum) genome.</title>
        <authorList>
            <person name="Zimin A.V."/>
            <person name="Puiu D."/>
            <person name="Shumante A."/>
            <person name="Alonge M."/>
            <person name="Salzberg S.L."/>
        </authorList>
    </citation>
    <scope>NUCLEOTIDE SEQUENCE</scope>
    <source>
        <tissue evidence="1">Leaf</tissue>
    </source>
</reference>
<proteinExistence type="predicted"/>
<dbReference type="EMBL" id="CM022223">
    <property type="protein sequence ID" value="KAF7059543.1"/>
    <property type="molecule type" value="Genomic_DNA"/>
</dbReference>
<reference evidence="1" key="1">
    <citation type="journal article" date="2017" name="Gigascience">
        <title>The first near-complete assembly of the hexaploid bread wheat genome, Triticum aestivum.</title>
        <authorList>
            <person name="Zimin A.V."/>
            <person name="Puiu D."/>
            <person name="Hall R."/>
            <person name="Kingan S."/>
            <person name="Clavijo B.J."/>
            <person name="Salzberg S.L."/>
        </authorList>
    </citation>
    <scope>NUCLEOTIDE SEQUENCE</scope>
    <source>
        <tissue evidence="1">Leaf</tissue>
    </source>
</reference>
<accession>A0A9R1H708</accession>